<sequence>MANMEKLSGVDITRKRKGLLVTPELCTGCRGCQVACKEWNKLPADRTKNTGSYENPPDLNANTWTKIKFVEKKKGQEWLFIRQLCLHCGDPGCLKICPAPGAIGKTREGAVVFNKAKCIGCKLCTVGCPFDIPRFDKNTKISKCHLCFDRIPAGLEPLCSKTCPTDAITYGNWDGLVANAKAMGYKSVYGEKSLSGLGVLYAFKEAPEYYGFQGSPGIPGTVSFWQNVIKPLTAIGVGASVAGAFIHYLSVGPDEVTDEGGVEQ</sequence>
<keyword evidence="5" id="KW-0408">Iron</keyword>
<accession>A0A0F9D6B2</accession>
<dbReference type="PANTHER" id="PTHR43545:SF6">
    <property type="entry name" value="FORMATE DEHYDROGENASE, NITRATE-INDUCIBLE, IRON-SULFUR SUBUNIT"/>
    <property type="match status" value="1"/>
</dbReference>
<dbReference type="InterPro" id="IPR051555">
    <property type="entry name" value="FDH_Electron_Transfer_Unit"/>
</dbReference>
<dbReference type="InterPro" id="IPR038384">
    <property type="entry name" value="Formate_DH_C_sf"/>
</dbReference>
<evidence type="ECO:0000256" key="4">
    <source>
        <dbReference type="ARBA" id="ARBA00022737"/>
    </source>
</evidence>
<protein>
    <recommendedName>
        <fullName evidence="7">4Fe-4S ferredoxin-type domain-containing protein</fullName>
    </recommendedName>
</protein>
<evidence type="ECO:0000256" key="2">
    <source>
        <dbReference type="ARBA" id="ARBA00022485"/>
    </source>
</evidence>
<keyword evidence="2" id="KW-0004">4Fe-4S</keyword>
<proteinExistence type="predicted"/>
<dbReference type="AlphaFoldDB" id="A0A0F9D6B2"/>
<evidence type="ECO:0000256" key="5">
    <source>
        <dbReference type="ARBA" id="ARBA00023004"/>
    </source>
</evidence>
<keyword evidence="4" id="KW-0677">Repeat</keyword>
<dbReference type="GO" id="GO:0051539">
    <property type="term" value="F:4 iron, 4 sulfur cluster binding"/>
    <property type="evidence" value="ECO:0007669"/>
    <property type="project" value="UniProtKB-KW"/>
</dbReference>
<dbReference type="GO" id="GO:0015944">
    <property type="term" value="P:formate oxidation"/>
    <property type="evidence" value="ECO:0007669"/>
    <property type="project" value="InterPro"/>
</dbReference>
<comment type="caution">
    <text evidence="8">The sequence shown here is derived from an EMBL/GenBank/DDBJ whole genome shotgun (WGS) entry which is preliminary data.</text>
</comment>
<dbReference type="Gene3D" id="1.20.5.480">
    <property type="entry name" value="Single helix bin"/>
    <property type="match status" value="1"/>
</dbReference>
<dbReference type="PANTHER" id="PTHR43545">
    <property type="entry name" value="FORMATE DEHYDROGENASE, NITRATE-INDUCIBLE, IRON-SULFUR SUBUNIT"/>
    <property type="match status" value="1"/>
</dbReference>
<name>A0A0F9D6B2_9ZZZZ</name>
<dbReference type="Gene3D" id="3.30.70.20">
    <property type="match status" value="2"/>
</dbReference>
<evidence type="ECO:0000256" key="6">
    <source>
        <dbReference type="ARBA" id="ARBA00023014"/>
    </source>
</evidence>
<dbReference type="SUPFAM" id="SSF54862">
    <property type="entry name" value="4Fe-4S ferredoxins"/>
    <property type="match status" value="1"/>
</dbReference>
<dbReference type="Pfam" id="PF09163">
    <property type="entry name" value="Form-deh_trans"/>
    <property type="match status" value="1"/>
</dbReference>
<evidence type="ECO:0000313" key="8">
    <source>
        <dbReference type="EMBL" id="KKL57248.1"/>
    </source>
</evidence>
<dbReference type="EMBL" id="LAZR01030228">
    <property type="protein sequence ID" value="KKL57248.1"/>
    <property type="molecule type" value="Genomic_DNA"/>
</dbReference>
<dbReference type="Pfam" id="PF13247">
    <property type="entry name" value="Fer4_11"/>
    <property type="match status" value="1"/>
</dbReference>
<dbReference type="InterPro" id="IPR017896">
    <property type="entry name" value="4Fe4S_Fe-S-bd"/>
</dbReference>
<organism evidence="8">
    <name type="scientific">marine sediment metagenome</name>
    <dbReference type="NCBI Taxonomy" id="412755"/>
    <lineage>
        <taxon>unclassified sequences</taxon>
        <taxon>metagenomes</taxon>
        <taxon>ecological metagenomes</taxon>
    </lineage>
</organism>
<reference evidence="8" key="1">
    <citation type="journal article" date="2015" name="Nature">
        <title>Complex archaea that bridge the gap between prokaryotes and eukaryotes.</title>
        <authorList>
            <person name="Spang A."/>
            <person name="Saw J.H."/>
            <person name="Jorgensen S.L."/>
            <person name="Zaremba-Niedzwiedzka K."/>
            <person name="Martijn J."/>
            <person name="Lind A.E."/>
            <person name="van Eijk R."/>
            <person name="Schleper C."/>
            <person name="Guy L."/>
            <person name="Ettema T.J."/>
        </authorList>
    </citation>
    <scope>NUCLEOTIDE SEQUENCE</scope>
</reference>
<feature type="domain" description="4Fe-4S ferredoxin-type" evidence="7">
    <location>
        <begin position="76"/>
        <end position="108"/>
    </location>
</feature>
<dbReference type="GO" id="GO:0046872">
    <property type="term" value="F:metal ion binding"/>
    <property type="evidence" value="ECO:0007669"/>
    <property type="project" value="UniProtKB-KW"/>
</dbReference>
<feature type="domain" description="4Fe-4S ferredoxin-type" evidence="7">
    <location>
        <begin position="17"/>
        <end position="47"/>
    </location>
</feature>
<dbReference type="PIRSF" id="PIRSF036298">
    <property type="entry name" value="FDH_4Fe4S"/>
    <property type="match status" value="1"/>
</dbReference>
<keyword evidence="6" id="KW-0411">Iron-sulfur</keyword>
<gene>
    <name evidence="8" type="ORF">LCGC14_2237310</name>
</gene>
<dbReference type="InterPro" id="IPR015246">
    <property type="entry name" value="Formate_DH_TM"/>
</dbReference>
<dbReference type="GO" id="GO:0045333">
    <property type="term" value="P:cellular respiration"/>
    <property type="evidence" value="ECO:0007669"/>
    <property type="project" value="InterPro"/>
</dbReference>
<dbReference type="PROSITE" id="PS51379">
    <property type="entry name" value="4FE4S_FER_2"/>
    <property type="match status" value="3"/>
</dbReference>
<dbReference type="GO" id="GO:0030313">
    <property type="term" value="C:cell envelope"/>
    <property type="evidence" value="ECO:0007669"/>
    <property type="project" value="UniProtKB-SubCell"/>
</dbReference>
<evidence type="ECO:0000259" key="7">
    <source>
        <dbReference type="PROSITE" id="PS51379"/>
    </source>
</evidence>
<dbReference type="InterPro" id="IPR014603">
    <property type="entry name" value="Formate_DH_Fe-S_su"/>
</dbReference>
<comment type="subcellular location">
    <subcellularLocation>
        <location evidence="1">Cell envelope</location>
    </subcellularLocation>
</comment>
<keyword evidence="3" id="KW-0479">Metal-binding</keyword>
<dbReference type="PROSITE" id="PS00198">
    <property type="entry name" value="4FE4S_FER_1"/>
    <property type="match status" value="1"/>
</dbReference>
<evidence type="ECO:0000256" key="1">
    <source>
        <dbReference type="ARBA" id="ARBA00004196"/>
    </source>
</evidence>
<evidence type="ECO:0000256" key="3">
    <source>
        <dbReference type="ARBA" id="ARBA00022723"/>
    </source>
</evidence>
<feature type="domain" description="4Fe-4S ferredoxin-type" evidence="7">
    <location>
        <begin position="109"/>
        <end position="138"/>
    </location>
</feature>
<dbReference type="InterPro" id="IPR017900">
    <property type="entry name" value="4Fe4S_Fe_S_CS"/>
</dbReference>